<keyword evidence="2" id="KW-1185">Reference proteome</keyword>
<proteinExistence type="predicted"/>
<reference evidence="1 2" key="1">
    <citation type="journal article" date="2010" name="Stand. Genomic Sci.">
        <title>Complete genome sequence of Geodermatophilus obscurus type strain (G-20).</title>
        <authorList>
            <person name="Ivanova N."/>
            <person name="Sikorski J."/>
            <person name="Jando M."/>
            <person name="Munk C."/>
            <person name="Lapidus A."/>
            <person name="Glavina Del Rio T."/>
            <person name="Copeland A."/>
            <person name="Tice H."/>
            <person name="Cheng J.-F."/>
            <person name="Lucas S."/>
            <person name="Chen F."/>
            <person name="Nolan M."/>
            <person name="Bruce D."/>
            <person name="Goodwin L."/>
            <person name="Pitluck S."/>
            <person name="Mavromatis K."/>
            <person name="Mikhailova N."/>
            <person name="Pati A."/>
            <person name="Chen A."/>
            <person name="Palaniappan K."/>
            <person name="Land M."/>
            <person name="Hauser L."/>
            <person name="Chang Y.-J."/>
            <person name="Jeffries C.D."/>
            <person name="Meincke L."/>
            <person name="Brettin T."/>
            <person name="Detter J.C."/>
            <person name="Detter J.C."/>
            <person name="Rohde M."/>
            <person name="Goeker M."/>
            <person name="Bristow J."/>
            <person name="Eisen J.A."/>
            <person name="Markowitz V."/>
            <person name="Hugenholtz P."/>
            <person name="Kyrpides N.C."/>
            <person name="Klenk H.-P."/>
        </authorList>
    </citation>
    <scope>NUCLEOTIDE SEQUENCE [LARGE SCALE GENOMIC DNA]</scope>
    <source>
        <strain evidence="2">ATCC 25078 / DSM 43160 / JCM 3152 / KCC A-0152 / KCTC 9177 / NBRC 13315 / NRRL B-3577 / G-20</strain>
    </source>
</reference>
<evidence type="ECO:0008006" key="3">
    <source>
        <dbReference type="Google" id="ProtNLM"/>
    </source>
</evidence>
<dbReference type="HOGENOM" id="CLU_1675403_0_0_11"/>
<dbReference type="AlphaFoldDB" id="D2SB41"/>
<gene>
    <name evidence="1" type="ordered locus">Gobs_3479</name>
</gene>
<sequence>MVGDDWREQLARDLAAEPPSNQGQRVRLDPARRMQDGLYVTNVEEEKVYRVLREVQASLAERDGETFLIAPLPGVFMPPNHTWHLDFLLTYGGRAGVIEVDGPHHRREGRRAADASRDHLLELAGIRKVGRIVVEDVTKKHEVERFVRDFLKRLTAP</sequence>
<evidence type="ECO:0000313" key="1">
    <source>
        <dbReference type="EMBL" id="ADB76076.1"/>
    </source>
</evidence>
<reference evidence="2" key="2">
    <citation type="submission" date="2010-01" db="EMBL/GenBank/DDBJ databases">
        <title>The complete genome of Geodermatophilus obscurus DSM 43160.</title>
        <authorList>
            <consortium name="US DOE Joint Genome Institute (JGI-PGF)"/>
            <person name="Lucas S."/>
            <person name="Copeland A."/>
            <person name="Lapidus A."/>
            <person name="Glavina del Rio T."/>
            <person name="Dalin E."/>
            <person name="Tice H."/>
            <person name="Bruce D."/>
            <person name="Goodwin L."/>
            <person name="Pitluck S."/>
            <person name="Kyrpides N."/>
            <person name="Mavromatis K."/>
            <person name="Ivanova N."/>
            <person name="Munk A.C."/>
            <person name="Brettin T."/>
            <person name="Detter J.C."/>
            <person name="Han C."/>
            <person name="Larimer F."/>
            <person name="Land M."/>
            <person name="Hauser L."/>
            <person name="Markowitz V."/>
            <person name="Cheng J.-F."/>
            <person name="Hugenholtz P."/>
            <person name="Woyke T."/>
            <person name="Wu D."/>
            <person name="Jando M."/>
            <person name="Schneider S."/>
            <person name="Klenk H.-P."/>
            <person name="Eisen J.A."/>
        </authorList>
    </citation>
    <scope>NUCLEOTIDE SEQUENCE [LARGE SCALE GENOMIC DNA]</scope>
    <source>
        <strain evidence="2">ATCC 25078 / DSM 43160 / JCM 3152 / KCC A-0152 / KCTC 9177 / NBRC 13315 / NRRL B-3577 / G-20</strain>
    </source>
</reference>
<dbReference type="KEGG" id="gob:Gobs_3479"/>
<dbReference type="RefSeq" id="WP_012949505.1">
    <property type="nucleotide sequence ID" value="NC_013757.1"/>
</dbReference>
<accession>D2SB41</accession>
<dbReference type="eggNOG" id="ENOG503407X">
    <property type="taxonomic scope" value="Bacteria"/>
</dbReference>
<protein>
    <recommendedName>
        <fullName evidence="3">DUF559 domain-containing protein</fullName>
    </recommendedName>
</protein>
<name>D2SB41_GEOOG</name>
<evidence type="ECO:0000313" key="2">
    <source>
        <dbReference type="Proteomes" id="UP000001382"/>
    </source>
</evidence>
<dbReference type="Proteomes" id="UP000001382">
    <property type="component" value="Chromosome"/>
</dbReference>
<organism evidence="1 2">
    <name type="scientific">Geodermatophilus obscurus (strain ATCC 25078 / DSM 43160 / JCM 3152 / CCUG 61914 / KCC A-0152 / KCTC 9177 / NBRC 13315 / NRRL B-3577 / G-20)</name>
    <dbReference type="NCBI Taxonomy" id="526225"/>
    <lineage>
        <taxon>Bacteria</taxon>
        <taxon>Bacillati</taxon>
        <taxon>Actinomycetota</taxon>
        <taxon>Actinomycetes</taxon>
        <taxon>Geodermatophilales</taxon>
        <taxon>Geodermatophilaceae</taxon>
        <taxon>Geodermatophilus</taxon>
    </lineage>
</organism>
<dbReference type="EMBL" id="CP001867">
    <property type="protein sequence ID" value="ADB76076.1"/>
    <property type="molecule type" value="Genomic_DNA"/>
</dbReference>